<keyword evidence="8 13" id="KW-0406">Ion transport</keyword>
<dbReference type="GO" id="GO:0015280">
    <property type="term" value="F:ligand-gated sodium channel activity"/>
    <property type="evidence" value="ECO:0007669"/>
    <property type="project" value="TreeGrafter"/>
</dbReference>
<keyword evidence="4 13" id="KW-0894">Sodium channel</keyword>
<keyword evidence="10" id="KW-0325">Glycoprotein</keyword>
<dbReference type="Gene3D" id="2.60.470.10">
    <property type="entry name" value="Acid-sensing ion channels like domains"/>
    <property type="match status" value="1"/>
</dbReference>
<dbReference type="AlphaFoldDB" id="A0AAV5SJR7"/>
<comment type="subcellular location">
    <subcellularLocation>
        <location evidence="1">Membrane</location>
        <topology evidence="1">Multi-pass membrane protein</topology>
    </subcellularLocation>
</comment>
<evidence type="ECO:0008006" key="17">
    <source>
        <dbReference type="Google" id="ProtNLM"/>
    </source>
</evidence>
<keyword evidence="7" id="KW-0915">Sodium</keyword>
<keyword evidence="11 13" id="KW-0739">Sodium transport</keyword>
<evidence type="ECO:0000256" key="7">
    <source>
        <dbReference type="ARBA" id="ARBA00023053"/>
    </source>
</evidence>
<protein>
    <recommendedName>
        <fullName evidence="17">Ion channel</fullName>
    </recommendedName>
</protein>
<keyword evidence="6 14" id="KW-1133">Transmembrane helix</keyword>
<evidence type="ECO:0000256" key="14">
    <source>
        <dbReference type="SAM" id="Phobius"/>
    </source>
</evidence>
<evidence type="ECO:0000256" key="11">
    <source>
        <dbReference type="ARBA" id="ARBA00023201"/>
    </source>
</evidence>
<feature type="transmembrane region" description="Helical" evidence="14">
    <location>
        <begin position="277"/>
        <end position="300"/>
    </location>
</feature>
<feature type="non-terminal residue" evidence="15">
    <location>
        <position position="1"/>
    </location>
</feature>
<comment type="similarity">
    <text evidence="2 13">Belongs to the amiloride-sensitive sodium channel (TC 1.A.6) family.</text>
</comment>
<keyword evidence="3 13" id="KW-0813">Transport</keyword>
<keyword evidence="5 13" id="KW-0812">Transmembrane</keyword>
<keyword evidence="16" id="KW-1185">Reference proteome</keyword>
<evidence type="ECO:0000256" key="4">
    <source>
        <dbReference type="ARBA" id="ARBA00022461"/>
    </source>
</evidence>
<reference evidence="15" key="1">
    <citation type="submission" date="2023-10" db="EMBL/GenBank/DDBJ databases">
        <title>Genome assembly of Pristionchus species.</title>
        <authorList>
            <person name="Yoshida K."/>
            <person name="Sommer R.J."/>
        </authorList>
    </citation>
    <scope>NUCLEOTIDE SEQUENCE</scope>
    <source>
        <strain evidence="15">RS0144</strain>
    </source>
</reference>
<dbReference type="PANTHER" id="PTHR11690">
    <property type="entry name" value="AMILORIDE-SENSITIVE SODIUM CHANNEL-RELATED"/>
    <property type="match status" value="1"/>
</dbReference>
<dbReference type="PRINTS" id="PR01078">
    <property type="entry name" value="AMINACHANNEL"/>
</dbReference>
<evidence type="ECO:0000256" key="2">
    <source>
        <dbReference type="ARBA" id="ARBA00007193"/>
    </source>
</evidence>
<evidence type="ECO:0000256" key="6">
    <source>
        <dbReference type="ARBA" id="ARBA00022989"/>
    </source>
</evidence>
<evidence type="ECO:0000256" key="9">
    <source>
        <dbReference type="ARBA" id="ARBA00023136"/>
    </source>
</evidence>
<organism evidence="15 16">
    <name type="scientific">Pristionchus entomophagus</name>
    <dbReference type="NCBI Taxonomy" id="358040"/>
    <lineage>
        <taxon>Eukaryota</taxon>
        <taxon>Metazoa</taxon>
        <taxon>Ecdysozoa</taxon>
        <taxon>Nematoda</taxon>
        <taxon>Chromadorea</taxon>
        <taxon>Rhabditida</taxon>
        <taxon>Rhabditina</taxon>
        <taxon>Diplogasteromorpha</taxon>
        <taxon>Diplogasteroidea</taxon>
        <taxon>Neodiplogasteridae</taxon>
        <taxon>Pristionchus</taxon>
    </lineage>
</organism>
<evidence type="ECO:0000313" key="15">
    <source>
        <dbReference type="EMBL" id="GMS80400.1"/>
    </source>
</evidence>
<proteinExistence type="inferred from homology"/>
<evidence type="ECO:0000256" key="8">
    <source>
        <dbReference type="ARBA" id="ARBA00023065"/>
    </source>
</evidence>
<evidence type="ECO:0000256" key="10">
    <source>
        <dbReference type="ARBA" id="ARBA00023180"/>
    </source>
</evidence>
<keyword evidence="9 14" id="KW-0472">Membrane</keyword>
<gene>
    <name evidence="15" type="ORF">PENTCL1PPCAC_2575</name>
</gene>
<dbReference type="InterPro" id="IPR001873">
    <property type="entry name" value="ENaC"/>
</dbReference>
<feature type="non-terminal residue" evidence="15">
    <location>
        <position position="338"/>
    </location>
</feature>
<evidence type="ECO:0000313" key="16">
    <source>
        <dbReference type="Proteomes" id="UP001432027"/>
    </source>
</evidence>
<sequence>TCKDVFKSCAFAGEPFACCTEDKIKTSLTEMGLCHSITLKLNQTTETENGGLQLILDSQKEEIVQTPIDSTRIFNYPLSDGFRIFLEEPDMHTYRSSHGISVAAGQSIFTGIQLTQYVLVDKCRDDWKGTKLIGHNTGLKYQGRDCRSKCLAKVFHRLCQCAPLVFDIDSGYFYHFLSLYSLFNLISEYKTCTPKESGGECDFCKVECNRYDYTSYNSFGGPLSNDAIKALTQLHSPRNEKKIRDNFIVVNLVYRDLSSLIYAAVGKQSLVSLLSNIGGSAGLCLGFSALTFIEIIVLAIKSVSYLFRKNDLDKKGVDYTENKKLEKSAIESLKEKHK</sequence>
<dbReference type="Pfam" id="PF00858">
    <property type="entry name" value="ASC"/>
    <property type="match status" value="1"/>
</dbReference>
<evidence type="ECO:0000256" key="3">
    <source>
        <dbReference type="ARBA" id="ARBA00022448"/>
    </source>
</evidence>
<dbReference type="EMBL" id="BTSX01000001">
    <property type="protein sequence ID" value="GMS80400.1"/>
    <property type="molecule type" value="Genomic_DNA"/>
</dbReference>
<accession>A0AAV5SJR7</accession>
<name>A0AAV5SJR7_9BILA</name>
<dbReference type="PANTHER" id="PTHR11690:SF222">
    <property type="entry name" value="AMILORIDE-SENSITIVE SODIUM CHANNEL SUBUNIT GAMMA"/>
    <property type="match status" value="1"/>
</dbReference>
<keyword evidence="12 13" id="KW-0407">Ion channel</keyword>
<evidence type="ECO:0000256" key="5">
    <source>
        <dbReference type="ARBA" id="ARBA00022692"/>
    </source>
</evidence>
<evidence type="ECO:0000256" key="13">
    <source>
        <dbReference type="RuleBase" id="RU000679"/>
    </source>
</evidence>
<comment type="caution">
    <text evidence="15">The sequence shown here is derived from an EMBL/GenBank/DDBJ whole genome shotgun (WGS) entry which is preliminary data.</text>
</comment>
<dbReference type="GO" id="GO:0005886">
    <property type="term" value="C:plasma membrane"/>
    <property type="evidence" value="ECO:0007669"/>
    <property type="project" value="TreeGrafter"/>
</dbReference>
<dbReference type="Gene3D" id="1.10.287.770">
    <property type="entry name" value="YojJ-like"/>
    <property type="match status" value="1"/>
</dbReference>
<dbReference type="Proteomes" id="UP001432027">
    <property type="component" value="Unassembled WGS sequence"/>
</dbReference>
<evidence type="ECO:0000256" key="12">
    <source>
        <dbReference type="ARBA" id="ARBA00023303"/>
    </source>
</evidence>
<evidence type="ECO:0000256" key="1">
    <source>
        <dbReference type="ARBA" id="ARBA00004141"/>
    </source>
</evidence>